<feature type="chain" id="PRO_5047448203" description="Esterase" evidence="1">
    <location>
        <begin position="21"/>
        <end position="357"/>
    </location>
</feature>
<keyword evidence="1" id="KW-0732">Signal</keyword>
<dbReference type="Pfam" id="PF00756">
    <property type="entry name" value="Esterase"/>
    <property type="match status" value="1"/>
</dbReference>
<evidence type="ECO:0000256" key="1">
    <source>
        <dbReference type="SAM" id="SignalP"/>
    </source>
</evidence>
<keyword evidence="3" id="KW-1185">Reference proteome</keyword>
<evidence type="ECO:0000313" key="2">
    <source>
        <dbReference type="EMBL" id="MBS2211534.1"/>
    </source>
</evidence>
<evidence type="ECO:0008006" key="4">
    <source>
        <dbReference type="Google" id="ProtNLM"/>
    </source>
</evidence>
<dbReference type="PANTHER" id="PTHR48098:SF6">
    <property type="entry name" value="FERRI-BACILLIBACTIN ESTERASE BESA"/>
    <property type="match status" value="1"/>
</dbReference>
<name>A0ABS5K9A5_9BACT</name>
<evidence type="ECO:0000313" key="3">
    <source>
        <dbReference type="Proteomes" id="UP000721861"/>
    </source>
</evidence>
<reference evidence="2 3" key="1">
    <citation type="journal article" date="2014" name="Int. J. Syst. Evol. Microbiol.">
        <title>Carboxylicivirga gen. nov. in the family Marinilabiliaceae with two novel species, Carboxylicivirga mesophila sp. nov. and Carboxylicivirga taeanensis sp. nov., and reclassification of Cytophaga fermentans as Saccharicrinis fermentans gen. nov., comb. nov.</title>
        <authorList>
            <person name="Yang S.H."/>
            <person name="Seo H.S."/>
            <person name="Woo J.H."/>
            <person name="Oh H.M."/>
            <person name="Jang H."/>
            <person name="Lee J.H."/>
            <person name="Kim S.J."/>
            <person name="Kwon K.K."/>
        </authorList>
    </citation>
    <scope>NUCLEOTIDE SEQUENCE [LARGE SCALE GENOMIC DNA]</scope>
    <source>
        <strain evidence="2 3">JCM 18290</strain>
    </source>
</reference>
<dbReference type="EMBL" id="JAGUCN010000008">
    <property type="protein sequence ID" value="MBS2211534.1"/>
    <property type="molecule type" value="Genomic_DNA"/>
</dbReference>
<gene>
    <name evidence="2" type="ORF">KEM09_08985</name>
</gene>
<dbReference type="Proteomes" id="UP000721861">
    <property type="component" value="Unassembled WGS sequence"/>
</dbReference>
<dbReference type="RefSeq" id="WP_212227733.1">
    <property type="nucleotide sequence ID" value="NZ_JAGUCN010000008.1"/>
</dbReference>
<dbReference type="InterPro" id="IPR050583">
    <property type="entry name" value="Mycobacterial_A85_antigen"/>
</dbReference>
<feature type="signal peptide" evidence="1">
    <location>
        <begin position="1"/>
        <end position="20"/>
    </location>
</feature>
<accession>A0ABS5K9A5</accession>
<dbReference type="InterPro" id="IPR029058">
    <property type="entry name" value="AB_hydrolase_fold"/>
</dbReference>
<protein>
    <recommendedName>
        <fullName evidence="4">Esterase</fullName>
    </recommendedName>
</protein>
<dbReference type="SUPFAM" id="SSF53474">
    <property type="entry name" value="alpha/beta-Hydrolases"/>
    <property type="match status" value="1"/>
</dbReference>
<sequence length="357" mass="40950">MKKLTSVFIIIILSLASLFAQSKIASTNNEKVIEFESKILNEEKRIFIHAPNDFKSKSYPTIYLISSAPNDFRAAICHGQFIVVGIENNDPKKSFTGQSNRNDYFNFLIKELIPYVETNYTSSSIRFISGHSISGGFVMDIFNQWPISFSFYIATSPTVHMLNSTIVNSALTKPTYLYFDIGSRENYEQLEDANNDLFKRLNSLNTQYLKLKYEVLNDETHETNQYTGFCRGYNFYKSLSTIPDSLLNENIHTIVEYVNELNKQLGNKIKIGESVFMPNLLINLNAGNFLNVLDGLQFIAQENTDFFIDESDTMIDIANEMRNKGNDSIARKAYQLIFDEVESEVALEKMKEIDKKR</sequence>
<proteinExistence type="predicted"/>
<dbReference type="PANTHER" id="PTHR48098">
    <property type="entry name" value="ENTEROCHELIN ESTERASE-RELATED"/>
    <property type="match status" value="1"/>
</dbReference>
<comment type="caution">
    <text evidence="2">The sequence shown here is derived from an EMBL/GenBank/DDBJ whole genome shotgun (WGS) entry which is preliminary data.</text>
</comment>
<dbReference type="InterPro" id="IPR000801">
    <property type="entry name" value="Esterase-like"/>
</dbReference>
<dbReference type="Gene3D" id="3.40.50.1820">
    <property type="entry name" value="alpha/beta hydrolase"/>
    <property type="match status" value="1"/>
</dbReference>
<organism evidence="2 3">
    <name type="scientific">Carboxylicivirga mesophila</name>
    <dbReference type="NCBI Taxonomy" id="1166478"/>
    <lineage>
        <taxon>Bacteria</taxon>
        <taxon>Pseudomonadati</taxon>
        <taxon>Bacteroidota</taxon>
        <taxon>Bacteroidia</taxon>
        <taxon>Marinilabiliales</taxon>
        <taxon>Marinilabiliaceae</taxon>
        <taxon>Carboxylicivirga</taxon>
    </lineage>
</organism>